<dbReference type="Proteomes" id="UP000032180">
    <property type="component" value="Chromosome 3"/>
</dbReference>
<dbReference type="Gramene" id="LPERR03G01250.1">
    <property type="protein sequence ID" value="LPERR03G01250.1"/>
    <property type="gene ID" value="LPERR03G01250"/>
</dbReference>
<accession>A0A0D9VNP2</accession>
<feature type="compositionally biased region" description="Basic residues" evidence="1">
    <location>
        <begin position="62"/>
        <end position="74"/>
    </location>
</feature>
<reference evidence="3" key="3">
    <citation type="submission" date="2015-04" db="UniProtKB">
        <authorList>
            <consortium name="EnsemblPlants"/>
        </authorList>
    </citation>
    <scope>IDENTIFICATION</scope>
</reference>
<proteinExistence type="predicted"/>
<organism evidence="3 4">
    <name type="scientific">Leersia perrieri</name>
    <dbReference type="NCBI Taxonomy" id="77586"/>
    <lineage>
        <taxon>Eukaryota</taxon>
        <taxon>Viridiplantae</taxon>
        <taxon>Streptophyta</taxon>
        <taxon>Embryophyta</taxon>
        <taxon>Tracheophyta</taxon>
        <taxon>Spermatophyta</taxon>
        <taxon>Magnoliopsida</taxon>
        <taxon>Liliopsida</taxon>
        <taxon>Poales</taxon>
        <taxon>Poaceae</taxon>
        <taxon>BOP clade</taxon>
        <taxon>Oryzoideae</taxon>
        <taxon>Oryzeae</taxon>
        <taxon>Oryzinae</taxon>
        <taxon>Leersia</taxon>
    </lineage>
</organism>
<feature type="region of interest" description="Disordered" evidence="1">
    <location>
        <begin position="1"/>
        <end position="74"/>
    </location>
</feature>
<protein>
    <recommendedName>
        <fullName evidence="2">F-box domain-containing protein</fullName>
    </recommendedName>
</protein>
<evidence type="ECO:0000313" key="3">
    <source>
        <dbReference type="EnsemblPlants" id="LPERR03G01250.1"/>
    </source>
</evidence>
<reference evidence="3 4" key="1">
    <citation type="submission" date="2012-08" db="EMBL/GenBank/DDBJ databases">
        <title>Oryza genome evolution.</title>
        <authorList>
            <person name="Wing R.A."/>
        </authorList>
    </citation>
    <scope>NUCLEOTIDE SEQUENCE</scope>
</reference>
<evidence type="ECO:0000259" key="2">
    <source>
        <dbReference type="Pfam" id="PF12937"/>
    </source>
</evidence>
<dbReference type="SUPFAM" id="SSF81383">
    <property type="entry name" value="F-box domain"/>
    <property type="match status" value="1"/>
</dbReference>
<dbReference type="Gene3D" id="1.20.1280.50">
    <property type="match status" value="1"/>
</dbReference>
<keyword evidence="4" id="KW-1185">Reference proteome</keyword>
<sequence>MQNPRPRRRGERRRSRGSSRPLRACAPMGGKGNSHKFHHHKSPHHPTQPPTKRNKGENATKPTRRPGRRGRWRCPHFSSPPPLLIHPGLMQMQQASPRRAPPHRGGGSTLLIPMELDAAAGDDDARCDFLDWVGHDTSACIFRCLDHPADIVRAAAVSRSWRRFVVDNEFSKRLCVRICPEIANFTSAEEVSRSALAAHAAAAESSHNVELKARERDYRIYSCLSGALVSTKPSTGCILHCIAASSTDYFPDETIENTLVPHDRVKHRPSYWSSGGQDDPDVPESLIYRLNSDMCIVDEIRLQPFEVYAMLK</sequence>
<feature type="domain" description="F-box" evidence="2">
    <location>
        <begin position="140"/>
        <end position="177"/>
    </location>
</feature>
<dbReference type="eggNOG" id="ENOG502QRFZ">
    <property type="taxonomic scope" value="Eukaryota"/>
</dbReference>
<evidence type="ECO:0000313" key="4">
    <source>
        <dbReference type="Proteomes" id="UP000032180"/>
    </source>
</evidence>
<dbReference type="Pfam" id="PF12937">
    <property type="entry name" value="F-box-like"/>
    <property type="match status" value="1"/>
</dbReference>
<reference evidence="4" key="2">
    <citation type="submission" date="2013-12" db="EMBL/GenBank/DDBJ databases">
        <authorList>
            <person name="Yu Y."/>
            <person name="Lee S."/>
            <person name="de Baynast K."/>
            <person name="Wissotski M."/>
            <person name="Liu L."/>
            <person name="Talag J."/>
            <person name="Goicoechea J."/>
            <person name="Angelova A."/>
            <person name="Jetty R."/>
            <person name="Kudrna D."/>
            <person name="Golser W."/>
            <person name="Rivera L."/>
            <person name="Zhang J."/>
            <person name="Wing R."/>
        </authorList>
    </citation>
    <scope>NUCLEOTIDE SEQUENCE</scope>
</reference>
<dbReference type="InterPro" id="IPR055336">
    <property type="entry name" value="At4g00755-like"/>
</dbReference>
<dbReference type="PANTHER" id="PTHR39741">
    <property type="entry name" value="F-BOX DOMAIN CONTAINING PROTEIN, EXPRESSED"/>
    <property type="match status" value="1"/>
</dbReference>
<dbReference type="InterPro" id="IPR001810">
    <property type="entry name" value="F-box_dom"/>
</dbReference>
<dbReference type="PANTHER" id="PTHR39741:SF2">
    <property type="entry name" value="F-BOX DOMAIN-CONTAINING PROTEIN"/>
    <property type="match status" value="1"/>
</dbReference>
<feature type="compositionally biased region" description="Basic residues" evidence="1">
    <location>
        <begin position="33"/>
        <end position="44"/>
    </location>
</feature>
<dbReference type="InterPro" id="IPR036047">
    <property type="entry name" value="F-box-like_dom_sf"/>
</dbReference>
<dbReference type="HOGENOM" id="CLU_892441_0_0_1"/>
<feature type="compositionally biased region" description="Basic residues" evidence="1">
    <location>
        <begin position="1"/>
        <end position="17"/>
    </location>
</feature>
<dbReference type="EnsemblPlants" id="LPERR03G01250.1">
    <property type="protein sequence ID" value="LPERR03G01250.1"/>
    <property type="gene ID" value="LPERR03G01250"/>
</dbReference>
<evidence type="ECO:0000256" key="1">
    <source>
        <dbReference type="SAM" id="MobiDB-lite"/>
    </source>
</evidence>
<dbReference type="AlphaFoldDB" id="A0A0D9VNP2"/>
<dbReference type="STRING" id="77586.A0A0D9VNP2"/>
<name>A0A0D9VNP2_9ORYZ</name>